<dbReference type="Proteomes" id="UP000184171">
    <property type="component" value="Unassembled WGS sequence"/>
</dbReference>
<name>A0A1M6M0C4_MALRU</name>
<keyword evidence="3" id="KW-1185">Reference proteome</keyword>
<dbReference type="EMBL" id="FQZT01000015">
    <property type="protein sequence ID" value="SHJ76969.1"/>
    <property type="molecule type" value="Genomic_DNA"/>
</dbReference>
<organism evidence="2 3">
    <name type="scientific">Malonomonas rubra DSM 5091</name>
    <dbReference type="NCBI Taxonomy" id="1122189"/>
    <lineage>
        <taxon>Bacteria</taxon>
        <taxon>Pseudomonadati</taxon>
        <taxon>Thermodesulfobacteriota</taxon>
        <taxon>Desulfuromonadia</taxon>
        <taxon>Desulfuromonadales</taxon>
        <taxon>Geopsychrobacteraceae</taxon>
        <taxon>Malonomonas</taxon>
    </lineage>
</organism>
<evidence type="ECO:0000313" key="2">
    <source>
        <dbReference type="EMBL" id="SHJ76969.1"/>
    </source>
</evidence>
<dbReference type="RefSeq" id="WP_153305044.1">
    <property type="nucleotide sequence ID" value="NZ_FQZT01000015.1"/>
</dbReference>
<sequence length="55" mass="6353">MPLEVRELVIRGVVEGSQSTQQESETSDAPREERQQIVSDCVEQVLEILKNRQER</sequence>
<dbReference type="Pfam" id="PF19265">
    <property type="entry name" value="DUF5908"/>
    <property type="match status" value="1"/>
</dbReference>
<dbReference type="STRING" id="1122189.SAMN02745165_03130"/>
<evidence type="ECO:0000313" key="3">
    <source>
        <dbReference type="Proteomes" id="UP000184171"/>
    </source>
</evidence>
<accession>A0A1M6M0C4</accession>
<dbReference type="InterPro" id="IPR045459">
    <property type="entry name" value="DUF5908"/>
</dbReference>
<feature type="region of interest" description="Disordered" evidence="1">
    <location>
        <begin position="14"/>
        <end position="36"/>
    </location>
</feature>
<gene>
    <name evidence="2" type="ORF">SAMN02745165_03130</name>
</gene>
<evidence type="ECO:0000256" key="1">
    <source>
        <dbReference type="SAM" id="MobiDB-lite"/>
    </source>
</evidence>
<reference evidence="2 3" key="1">
    <citation type="submission" date="2016-11" db="EMBL/GenBank/DDBJ databases">
        <authorList>
            <person name="Jaros S."/>
            <person name="Januszkiewicz K."/>
            <person name="Wedrychowicz H."/>
        </authorList>
    </citation>
    <scope>NUCLEOTIDE SEQUENCE [LARGE SCALE GENOMIC DNA]</scope>
    <source>
        <strain evidence="2 3">DSM 5091</strain>
    </source>
</reference>
<dbReference type="AlphaFoldDB" id="A0A1M6M0C4"/>
<protein>
    <submittedName>
        <fullName evidence="2">Uncharacterized protein</fullName>
    </submittedName>
</protein>
<proteinExistence type="predicted"/>